<gene>
    <name evidence="4" type="ORF">SAMN04487820_109185</name>
</gene>
<dbReference type="AlphaFoldDB" id="A0A1G9D0H7"/>
<dbReference type="RefSeq" id="WP_092629480.1">
    <property type="nucleotide sequence ID" value="NZ_FNFM01000009.1"/>
</dbReference>
<dbReference type="OrthoDB" id="3715807at2"/>
<evidence type="ECO:0000313" key="5">
    <source>
        <dbReference type="Proteomes" id="UP000199213"/>
    </source>
</evidence>
<sequence length="471" mass="52589">MSDYLDVAVVRIQSWLSRVPDLAGRRGASAMIRRATESETIDSLLTGWEDHAERCAEAGHVDGVVPLRLRAEDEETRHRVERLVVGHLREWLPGASLRSTLRRGEDWLAAHDGAPACWERDWPAAVSEWPLGKQCDWCQTWPANGHRWTGAKEKRKQEALCPDCLLRYDNAGSPSSDKAERTPGTERDLLDLWDKQHNTAARIPDKFPELVEKFGERGDNTHLATVYADGDAISQFGKELHKQRSRGRGGEFDMAKAIDDATWCALLRGIEAVANPDAESDSGIKTLPLVAHLVGGDDVLVSLPAHRAWRFALEMQRKFNESLRKTLKDAGLGTIKVPTQSVGMVFHHHSSPLATASDLAEELLQETKRDYRSSRASLGWQDITNDGPHPVGRGGITPETLEHCWGDLTELSKLGGSALANLAKLARTNDQQRLHQQAKRLGREELVARFDSDSIPLEDAVGMVRWWKEWS</sequence>
<evidence type="ECO:0000313" key="4">
    <source>
        <dbReference type="EMBL" id="SDK57430.1"/>
    </source>
</evidence>
<feature type="domain" description="Cas10/Cmr2 second palm" evidence="3">
    <location>
        <begin position="293"/>
        <end position="370"/>
    </location>
</feature>
<proteinExistence type="predicted"/>
<name>A0A1G9D0H7_ACTMZ</name>
<evidence type="ECO:0000256" key="1">
    <source>
        <dbReference type="ARBA" id="ARBA00022741"/>
    </source>
</evidence>
<dbReference type="Pfam" id="PF22335">
    <property type="entry name" value="Cas10-Cmr2_palm2"/>
    <property type="match status" value="1"/>
</dbReference>
<dbReference type="Gene3D" id="3.30.70.270">
    <property type="match status" value="1"/>
</dbReference>
<protein>
    <recommendedName>
        <fullName evidence="3">Cas10/Cmr2 second palm domain-containing protein</fullName>
    </recommendedName>
</protein>
<keyword evidence="1" id="KW-0547">Nucleotide-binding</keyword>
<evidence type="ECO:0000256" key="2">
    <source>
        <dbReference type="ARBA" id="ARBA00023118"/>
    </source>
</evidence>
<evidence type="ECO:0000259" key="3">
    <source>
        <dbReference type="Pfam" id="PF22335"/>
    </source>
</evidence>
<accession>A0A1G9D0H7</accession>
<dbReference type="GO" id="GO:0000166">
    <property type="term" value="F:nucleotide binding"/>
    <property type="evidence" value="ECO:0007669"/>
    <property type="project" value="UniProtKB-KW"/>
</dbReference>
<dbReference type="EMBL" id="FNFM01000009">
    <property type="protein sequence ID" value="SDK57430.1"/>
    <property type="molecule type" value="Genomic_DNA"/>
</dbReference>
<reference evidence="5" key="1">
    <citation type="submission" date="2016-10" db="EMBL/GenBank/DDBJ databases">
        <authorList>
            <person name="Varghese N."/>
            <person name="Submissions S."/>
        </authorList>
    </citation>
    <scope>NUCLEOTIDE SEQUENCE [LARGE SCALE GENOMIC DNA]</scope>
    <source>
        <strain evidence="5">DSM 45460</strain>
    </source>
</reference>
<dbReference type="Proteomes" id="UP000199213">
    <property type="component" value="Unassembled WGS sequence"/>
</dbReference>
<keyword evidence="5" id="KW-1185">Reference proteome</keyword>
<keyword evidence="2" id="KW-0051">Antiviral defense</keyword>
<dbReference type="GO" id="GO:0051607">
    <property type="term" value="P:defense response to virus"/>
    <property type="evidence" value="ECO:0007669"/>
    <property type="project" value="UniProtKB-KW"/>
</dbReference>
<dbReference type="InterPro" id="IPR043128">
    <property type="entry name" value="Rev_trsase/Diguanyl_cyclase"/>
</dbReference>
<dbReference type="InterPro" id="IPR054767">
    <property type="entry name" value="Cas10-Cmr2_palm2"/>
</dbReference>
<organism evidence="4 5">
    <name type="scientific">Actinopolyspora mzabensis</name>
    <dbReference type="NCBI Taxonomy" id="995066"/>
    <lineage>
        <taxon>Bacteria</taxon>
        <taxon>Bacillati</taxon>
        <taxon>Actinomycetota</taxon>
        <taxon>Actinomycetes</taxon>
        <taxon>Actinopolysporales</taxon>
        <taxon>Actinopolysporaceae</taxon>
        <taxon>Actinopolyspora</taxon>
    </lineage>
</organism>